<gene>
    <name evidence="2" type="ORF">MICPUCDRAFT_70840</name>
</gene>
<accession>C1N1D4</accession>
<dbReference type="SUPFAM" id="SSF52821">
    <property type="entry name" value="Rhodanese/Cell cycle control phosphatase"/>
    <property type="match status" value="1"/>
</dbReference>
<dbReference type="OrthoDB" id="566238at2759"/>
<reference evidence="2 3" key="1">
    <citation type="journal article" date="2009" name="Science">
        <title>Green evolution and dynamic adaptations revealed by genomes of the marine picoeukaryotes Micromonas.</title>
        <authorList>
            <person name="Worden A.Z."/>
            <person name="Lee J.H."/>
            <person name="Mock T."/>
            <person name="Rouze P."/>
            <person name="Simmons M.P."/>
            <person name="Aerts A.L."/>
            <person name="Allen A.E."/>
            <person name="Cuvelier M.L."/>
            <person name="Derelle E."/>
            <person name="Everett M.V."/>
            <person name="Foulon E."/>
            <person name="Grimwood J."/>
            <person name="Gundlach H."/>
            <person name="Henrissat B."/>
            <person name="Napoli C."/>
            <person name="McDonald S.M."/>
            <person name="Parker M.S."/>
            <person name="Rombauts S."/>
            <person name="Salamov A."/>
            <person name="Von Dassow P."/>
            <person name="Badger J.H."/>
            <person name="Coutinho P.M."/>
            <person name="Demir E."/>
            <person name="Dubchak I."/>
            <person name="Gentemann C."/>
            <person name="Eikrem W."/>
            <person name="Gready J.E."/>
            <person name="John U."/>
            <person name="Lanier W."/>
            <person name="Lindquist E.A."/>
            <person name="Lucas S."/>
            <person name="Mayer K.F."/>
            <person name="Moreau H."/>
            <person name="Not F."/>
            <person name="Otillar R."/>
            <person name="Panaud O."/>
            <person name="Pangilinan J."/>
            <person name="Paulsen I."/>
            <person name="Piegu B."/>
            <person name="Poliakov A."/>
            <person name="Robbens S."/>
            <person name="Schmutz J."/>
            <person name="Toulza E."/>
            <person name="Wyss T."/>
            <person name="Zelensky A."/>
            <person name="Zhou K."/>
            <person name="Armbrust E.V."/>
            <person name="Bhattacharya D."/>
            <person name="Goodenough U.W."/>
            <person name="Van de Peer Y."/>
            <person name="Grigoriev I.V."/>
        </authorList>
    </citation>
    <scope>NUCLEOTIDE SEQUENCE [LARGE SCALE GENOMIC DNA]</scope>
    <source>
        <strain evidence="2 3">CCMP1545</strain>
    </source>
</reference>
<dbReference type="KEGG" id="mpp:MICPUCDRAFT_70840"/>
<name>C1N1D4_MICPC</name>
<dbReference type="InterPro" id="IPR001763">
    <property type="entry name" value="Rhodanese-like_dom"/>
</dbReference>
<dbReference type="EMBL" id="GG663744">
    <property type="protein sequence ID" value="EEH54425.1"/>
    <property type="molecule type" value="Genomic_DNA"/>
</dbReference>
<proteinExistence type="predicted"/>
<dbReference type="RefSeq" id="XP_003061795.1">
    <property type="nucleotide sequence ID" value="XM_003061749.1"/>
</dbReference>
<evidence type="ECO:0000259" key="1">
    <source>
        <dbReference type="PROSITE" id="PS50206"/>
    </source>
</evidence>
<dbReference type="InterPro" id="IPR036873">
    <property type="entry name" value="Rhodanese-like_dom_sf"/>
</dbReference>
<dbReference type="Proteomes" id="UP000001876">
    <property type="component" value="Unassembled WGS sequence"/>
</dbReference>
<dbReference type="AlphaFoldDB" id="C1N1D4"/>
<dbReference type="Gene3D" id="3.40.250.10">
    <property type="entry name" value="Rhodanese-like domain"/>
    <property type="match status" value="1"/>
</dbReference>
<evidence type="ECO:0000313" key="2">
    <source>
        <dbReference type="EMBL" id="EEH54425.1"/>
    </source>
</evidence>
<keyword evidence="3" id="KW-1185">Reference proteome</keyword>
<organism evidence="3">
    <name type="scientific">Micromonas pusilla (strain CCMP1545)</name>
    <name type="common">Picoplanktonic green alga</name>
    <dbReference type="NCBI Taxonomy" id="564608"/>
    <lineage>
        <taxon>Eukaryota</taxon>
        <taxon>Viridiplantae</taxon>
        <taxon>Chlorophyta</taxon>
        <taxon>Mamiellophyceae</taxon>
        <taxon>Mamiellales</taxon>
        <taxon>Mamiellaceae</taxon>
        <taxon>Micromonas</taxon>
    </lineage>
</organism>
<dbReference type="GeneID" id="9687234"/>
<dbReference type="OMA" id="MNMDHIF"/>
<feature type="domain" description="Rhodanese" evidence="1">
    <location>
        <begin position="52"/>
        <end position="157"/>
    </location>
</feature>
<evidence type="ECO:0000313" key="3">
    <source>
        <dbReference type="Proteomes" id="UP000001876"/>
    </source>
</evidence>
<dbReference type="CDD" id="cd00158">
    <property type="entry name" value="RHOD"/>
    <property type="match status" value="1"/>
</dbReference>
<protein>
    <submittedName>
        <fullName evidence="2">Rhodanese-like domain protein</fullName>
    </submittedName>
</protein>
<sequence length="188" mass="20374">MAAAASSVSFRAAVAPRAVSSSRARVAAARRVATTTRAAAPTVSVPDVKDHLDRGFVLVDIRDPDECRESGYKSSWKNIVLAAMDEDGTIHMNPNFLAQIRQEFPNTMSRMIIACDDGTFRSNKAADAIMSKLGHTNVKVLEGGIDAYLKAFPIDKSANKWNARPEIGQDLSTLVSGVDTRQAGQIYY</sequence>
<dbReference type="PROSITE" id="PS50206">
    <property type="entry name" value="RHODANESE_3"/>
    <property type="match status" value="1"/>
</dbReference>
<dbReference type="Pfam" id="PF00581">
    <property type="entry name" value="Rhodanese"/>
    <property type="match status" value="1"/>
</dbReference>